<evidence type="ECO:0000256" key="9">
    <source>
        <dbReference type="ARBA" id="ARBA00023125"/>
    </source>
</evidence>
<dbReference type="Pfam" id="PF00270">
    <property type="entry name" value="DEAD"/>
    <property type="match status" value="1"/>
</dbReference>
<evidence type="ECO:0000256" key="12">
    <source>
        <dbReference type="HAMAP-Rule" id="MF_00983"/>
    </source>
</evidence>
<dbReference type="InterPro" id="IPR014001">
    <property type="entry name" value="Helicase_ATP-bd"/>
</dbReference>
<dbReference type="InterPro" id="IPR041236">
    <property type="entry name" value="PriA_C"/>
</dbReference>
<dbReference type="Pfam" id="PF00271">
    <property type="entry name" value="Helicase_C"/>
    <property type="match status" value="1"/>
</dbReference>
<accession>A0A557SGZ3</accession>
<dbReference type="CDD" id="cd17929">
    <property type="entry name" value="DEXHc_priA"/>
    <property type="match status" value="1"/>
</dbReference>
<feature type="binding site" evidence="12">
    <location>
        <position position="448"/>
    </location>
    <ligand>
        <name>Zn(2+)</name>
        <dbReference type="ChEBI" id="CHEBI:29105"/>
        <label>2</label>
    </ligand>
</feature>
<feature type="domain" description="Helicase ATP-binding" evidence="13">
    <location>
        <begin position="214"/>
        <end position="380"/>
    </location>
</feature>
<dbReference type="GO" id="GO:0016887">
    <property type="term" value="F:ATP hydrolysis activity"/>
    <property type="evidence" value="ECO:0007669"/>
    <property type="project" value="RHEA"/>
</dbReference>
<dbReference type="GO" id="GO:0043138">
    <property type="term" value="F:3'-5' DNA helicase activity"/>
    <property type="evidence" value="ECO:0007669"/>
    <property type="project" value="UniProtKB-EC"/>
</dbReference>
<dbReference type="Pfam" id="PF18319">
    <property type="entry name" value="Zn_ribbon_PriA"/>
    <property type="match status" value="1"/>
</dbReference>
<evidence type="ECO:0000256" key="3">
    <source>
        <dbReference type="ARBA" id="ARBA00022723"/>
    </source>
</evidence>
<dbReference type="EMBL" id="VMNH01000005">
    <property type="protein sequence ID" value="TVO76686.1"/>
    <property type="molecule type" value="Genomic_DNA"/>
</dbReference>
<dbReference type="PANTHER" id="PTHR30580">
    <property type="entry name" value="PRIMOSOMAL PROTEIN N"/>
    <property type="match status" value="1"/>
</dbReference>
<dbReference type="InterPro" id="IPR027417">
    <property type="entry name" value="P-loop_NTPase"/>
</dbReference>
<feature type="binding site" evidence="12">
    <location>
        <position position="439"/>
    </location>
    <ligand>
        <name>Zn(2+)</name>
        <dbReference type="ChEBI" id="CHEBI:29105"/>
        <label>1</label>
    </ligand>
</feature>
<dbReference type="Proteomes" id="UP000316649">
    <property type="component" value="Unassembled WGS sequence"/>
</dbReference>
<dbReference type="FunFam" id="3.40.1440.60:FF:000001">
    <property type="entry name" value="Primosomal protein N"/>
    <property type="match status" value="1"/>
</dbReference>
<keyword evidence="6 12" id="KW-0347">Helicase</keyword>
<dbReference type="GO" id="GO:0006269">
    <property type="term" value="P:DNA replication, synthesis of primer"/>
    <property type="evidence" value="ECO:0007669"/>
    <property type="project" value="UniProtKB-KW"/>
</dbReference>
<dbReference type="Pfam" id="PF18074">
    <property type="entry name" value="PriA_C"/>
    <property type="match status" value="1"/>
</dbReference>
<comment type="catalytic activity">
    <reaction evidence="12">
        <text>Couples ATP hydrolysis with the unwinding of duplex DNA by translocating in the 3'-5' direction.</text>
        <dbReference type="EC" id="5.6.2.4"/>
    </reaction>
</comment>
<feature type="binding site" evidence="12">
    <location>
        <position position="469"/>
    </location>
    <ligand>
        <name>Zn(2+)</name>
        <dbReference type="ChEBI" id="CHEBI:29105"/>
        <label>2</label>
    </ligand>
</feature>
<dbReference type="InterPro" id="IPR040498">
    <property type="entry name" value="PriA_CRR"/>
</dbReference>
<evidence type="ECO:0000256" key="5">
    <source>
        <dbReference type="ARBA" id="ARBA00022801"/>
    </source>
</evidence>
<dbReference type="GO" id="GO:0005524">
    <property type="term" value="F:ATP binding"/>
    <property type="evidence" value="ECO:0007669"/>
    <property type="project" value="UniProtKB-UniRule"/>
</dbReference>
<dbReference type="RefSeq" id="WP_144357816.1">
    <property type="nucleotide sequence ID" value="NZ_VMNH01000005.1"/>
</dbReference>
<evidence type="ECO:0000256" key="4">
    <source>
        <dbReference type="ARBA" id="ARBA00022741"/>
    </source>
</evidence>
<keyword evidence="7 12" id="KW-0862">Zinc</keyword>
<dbReference type="GO" id="GO:0006302">
    <property type="term" value="P:double-strand break repair"/>
    <property type="evidence" value="ECO:0007669"/>
    <property type="project" value="InterPro"/>
</dbReference>
<comment type="catalytic activity">
    <reaction evidence="11 12">
        <text>ATP + H2O = ADP + phosphate + H(+)</text>
        <dbReference type="Rhea" id="RHEA:13065"/>
        <dbReference type="ChEBI" id="CHEBI:15377"/>
        <dbReference type="ChEBI" id="CHEBI:15378"/>
        <dbReference type="ChEBI" id="CHEBI:30616"/>
        <dbReference type="ChEBI" id="CHEBI:43474"/>
        <dbReference type="ChEBI" id="CHEBI:456216"/>
        <dbReference type="EC" id="5.6.2.4"/>
    </reaction>
</comment>
<dbReference type="EC" id="5.6.2.4" evidence="12"/>
<dbReference type="Gene3D" id="3.40.50.300">
    <property type="entry name" value="P-loop containing nucleotide triphosphate hydrolases"/>
    <property type="match status" value="2"/>
</dbReference>
<dbReference type="GO" id="GO:0008270">
    <property type="term" value="F:zinc ion binding"/>
    <property type="evidence" value="ECO:0007669"/>
    <property type="project" value="UniProtKB-UniRule"/>
</dbReference>
<evidence type="ECO:0000256" key="7">
    <source>
        <dbReference type="ARBA" id="ARBA00022833"/>
    </source>
</evidence>
<feature type="domain" description="Helicase C-terminal" evidence="14">
    <location>
        <begin position="474"/>
        <end position="641"/>
    </location>
</feature>
<keyword evidence="4 12" id="KW-0547">Nucleotide-binding</keyword>
<dbReference type="PANTHER" id="PTHR30580:SF0">
    <property type="entry name" value="PRIMOSOMAL PROTEIN N"/>
    <property type="match status" value="1"/>
</dbReference>
<evidence type="ECO:0000256" key="1">
    <source>
        <dbReference type="ARBA" id="ARBA00022515"/>
    </source>
</evidence>
<dbReference type="GO" id="GO:0006270">
    <property type="term" value="P:DNA replication initiation"/>
    <property type="evidence" value="ECO:0007669"/>
    <property type="project" value="TreeGrafter"/>
</dbReference>
<evidence type="ECO:0000313" key="15">
    <source>
        <dbReference type="EMBL" id="TVO76686.1"/>
    </source>
</evidence>
<evidence type="ECO:0000256" key="2">
    <source>
        <dbReference type="ARBA" id="ARBA00022705"/>
    </source>
</evidence>
<evidence type="ECO:0000259" key="14">
    <source>
        <dbReference type="PROSITE" id="PS51194"/>
    </source>
</evidence>
<keyword evidence="3 12" id="KW-0479">Metal-binding</keyword>
<feature type="binding site" evidence="12">
    <location>
        <position position="479"/>
    </location>
    <ligand>
        <name>Zn(2+)</name>
        <dbReference type="ChEBI" id="CHEBI:29105"/>
        <label>1</label>
    </ligand>
</feature>
<dbReference type="InterPro" id="IPR042115">
    <property type="entry name" value="PriA_3primeBD_sf"/>
</dbReference>
<dbReference type="InterPro" id="IPR041222">
    <property type="entry name" value="PriA_3primeBD"/>
</dbReference>
<dbReference type="FunFam" id="3.40.50.300:FF:000489">
    <property type="entry name" value="Primosome assembly protein PriA"/>
    <property type="match status" value="1"/>
</dbReference>
<keyword evidence="2 12" id="KW-0235">DNA replication</keyword>
<evidence type="ECO:0000256" key="11">
    <source>
        <dbReference type="ARBA" id="ARBA00048988"/>
    </source>
</evidence>
<dbReference type="GO" id="GO:0006310">
    <property type="term" value="P:DNA recombination"/>
    <property type="evidence" value="ECO:0007669"/>
    <property type="project" value="InterPro"/>
</dbReference>
<dbReference type="SUPFAM" id="SSF52540">
    <property type="entry name" value="P-loop containing nucleoside triphosphate hydrolases"/>
    <property type="match status" value="2"/>
</dbReference>
<keyword evidence="8 12" id="KW-0067">ATP-binding</keyword>
<dbReference type="InterPro" id="IPR001650">
    <property type="entry name" value="Helicase_C-like"/>
</dbReference>
<dbReference type="OrthoDB" id="9759544at2"/>
<evidence type="ECO:0000259" key="13">
    <source>
        <dbReference type="PROSITE" id="PS51192"/>
    </source>
</evidence>
<feature type="binding site" evidence="12">
    <location>
        <position position="482"/>
    </location>
    <ligand>
        <name>Zn(2+)</name>
        <dbReference type="ChEBI" id="CHEBI:29105"/>
        <label>1</label>
    </ligand>
</feature>
<evidence type="ECO:0000313" key="16">
    <source>
        <dbReference type="Proteomes" id="UP000316649"/>
    </source>
</evidence>
<name>A0A557SGZ3_9GAMM</name>
<dbReference type="HAMAP" id="MF_00983">
    <property type="entry name" value="PriA"/>
    <property type="match status" value="1"/>
</dbReference>
<comment type="cofactor">
    <cofactor evidence="12">
        <name>Zn(2+)</name>
        <dbReference type="ChEBI" id="CHEBI:29105"/>
    </cofactor>
    <text evidence="12">Binds 2 zinc ions per subunit.</text>
</comment>
<evidence type="ECO:0000256" key="10">
    <source>
        <dbReference type="ARBA" id="ARBA00023235"/>
    </source>
</evidence>
<dbReference type="Pfam" id="PF17764">
    <property type="entry name" value="PriA_3primeBD"/>
    <property type="match status" value="1"/>
</dbReference>
<dbReference type="NCBIfam" id="NF004067">
    <property type="entry name" value="PRK05580.1-4"/>
    <property type="match status" value="1"/>
</dbReference>
<gene>
    <name evidence="12" type="primary">priA</name>
    <name evidence="15" type="ORF">FHP88_04475</name>
</gene>
<comment type="function">
    <text evidence="12">Initiates the restart of stalled replication forks, which reloads the replicative helicase on sites other than the origin of replication. Recognizes and binds to abandoned replication forks and remodels them to uncover a helicase loading site. Promotes assembly of the primosome at these replication forks.</text>
</comment>
<dbReference type="PROSITE" id="PS51192">
    <property type="entry name" value="HELICASE_ATP_BIND_1"/>
    <property type="match status" value="1"/>
</dbReference>
<dbReference type="GO" id="GO:0003677">
    <property type="term" value="F:DNA binding"/>
    <property type="evidence" value="ECO:0007669"/>
    <property type="project" value="UniProtKB-UniRule"/>
</dbReference>
<dbReference type="NCBIfam" id="TIGR00595">
    <property type="entry name" value="priA"/>
    <property type="match status" value="1"/>
</dbReference>
<comment type="caution">
    <text evidence="15">The sequence shown here is derived from an EMBL/GenBank/DDBJ whole genome shotgun (WGS) entry which is preliminary data.</text>
</comment>
<dbReference type="InterPro" id="IPR011545">
    <property type="entry name" value="DEAD/DEAH_box_helicase_dom"/>
</dbReference>
<dbReference type="NCBIfam" id="NF004065">
    <property type="entry name" value="PRK05580.1-1"/>
    <property type="match status" value="1"/>
</dbReference>
<reference evidence="15 16" key="1">
    <citation type="submission" date="2019-07" db="EMBL/GenBank/DDBJ databases">
        <title>The pathways for chlorine oxyanion respiration interact through the shared metabolite chlorate.</title>
        <authorList>
            <person name="Barnum T.P."/>
            <person name="Cheng Y."/>
            <person name="Hill K.A."/>
            <person name="Lucas L.N."/>
            <person name="Carlson H.K."/>
            <person name="Coates J.D."/>
        </authorList>
    </citation>
    <scope>NUCLEOTIDE SEQUENCE [LARGE SCALE GENOMIC DNA]</scope>
    <source>
        <strain evidence="15 16">BK-1</strain>
    </source>
</reference>
<sequence length="734" mass="81087">MPDQLILRVAVPAPLYNSFDYLPPDGTLAESLMPGVRVSVPFGRGDRCGILLELLTEGNIAGRRLKRAHAILDQAPLFMKADLEFLIWAGRYYQHPVGEVIANALPVRLRKGEPAASVKTTRWHLTDLGLLQQASSLKRAPKQAALLALLKESTNGLTKEHLAHQLDTYRSPLLAMQQKGWVEVLEHDDPESSASRGQSAAYALNSDQKSAVDAVDLGRFGAYLLDGVTGSGKTEVYLTLVNEVISKGRQALILVPEIGLTPQLIRRFEARLGQGVAVLHSGLGALEREQAWHLARLGHATVVLGTRSALFTPLPRLGLIVVDEEHDLSYKQQDGFRYSARDLAVIRGQRGDCPVILGSATPSLETLHNAQSGRYGHLKLTSRAGEAKLAQMDLLDIRSVRLEAGLSPLLIEQIRGTLQAGNQALLFINRRGYAPIVTCHDCGWVAECRRCDARMTLHGSSNILWCHHCGSQRRLDPHCPECGADDLRSLGQGTERVEEVLSQLFPEIGIVRIDRDTTRRKGSLDKLLEGIRKGKYSILLGTQMLAKGHHFPDVTLVGILDVDQGLFGADYRAAERMAQQIVQVSGRAGRAEKPGRVLIQTRHPDHPMMQLLIRRGYDAFASEALAERQSAAFPPFSYQVLLRAEAPQESAPRVFLDEAHQQGVALANGRVEFWGPVPAPMERRAGRYRAHLLLQAHQRSDLQRLLAQWVVSLASLKSARRVRWSVDVDPQEML</sequence>
<dbReference type="CDD" id="cd18804">
    <property type="entry name" value="SF2_C_priA"/>
    <property type="match status" value="1"/>
</dbReference>
<keyword evidence="16" id="KW-1185">Reference proteome</keyword>
<keyword evidence="10 12" id="KW-0413">Isomerase</keyword>
<comment type="similarity">
    <text evidence="12">Belongs to the helicase family. PriA subfamily.</text>
</comment>
<keyword evidence="1 12" id="KW-0639">Primosome</keyword>
<evidence type="ECO:0000256" key="8">
    <source>
        <dbReference type="ARBA" id="ARBA00022840"/>
    </source>
</evidence>
<keyword evidence="5 12" id="KW-0378">Hydrolase</keyword>
<dbReference type="SMART" id="SM00490">
    <property type="entry name" value="HELICc"/>
    <property type="match status" value="1"/>
</dbReference>
<dbReference type="InterPro" id="IPR005259">
    <property type="entry name" value="PriA"/>
</dbReference>
<feature type="binding site" evidence="12">
    <location>
        <position position="466"/>
    </location>
    <ligand>
        <name>Zn(2+)</name>
        <dbReference type="ChEBI" id="CHEBI:29105"/>
        <label>2</label>
    </ligand>
</feature>
<dbReference type="PROSITE" id="PS51194">
    <property type="entry name" value="HELICASE_CTER"/>
    <property type="match status" value="1"/>
</dbReference>
<dbReference type="GO" id="GO:1990077">
    <property type="term" value="C:primosome complex"/>
    <property type="evidence" value="ECO:0007669"/>
    <property type="project" value="UniProtKB-UniRule"/>
</dbReference>
<proteinExistence type="inferred from homology"/>
<evidence type="ECO:0000256" key="6">
    <source>
        <dbReference type="ARBA" id="ARBA00022806"/>
    </source>
</evidence>
<dbReference type="Gene3D" id="3.40.1440.60">
    <property type="entry name" value="PriA, 3(prime) DNA-binding domain"/>
    <property type="match status" value="1"/>
</dbReference>
<keyword evidence="9 12" id="KW-0238">DNA-binding</keyword>
<comment type="subunit">
    <text evidence="12">Component of the replication restart primosome.</text>
</comment>
<dbReference type="SMART" id="SM00487">
    <property type="entry name" value="DEXDc"/>
    <property type="match status" value="1"/>
</dbReference>
<protein>
    <recommendedName>
        <fullName evidence="12">Replication restart protein PriA</fullName>
    </recommendedName>
    <alternativeName>
        <fullName evidence="12">ATP-dependent DNA helicase PriA</fullName>
        <ecNumber evidence="12">5.6.2.4</ecNumber>
    </alternativeName>
    <alternativeName>
        <fullName evidence="12">DNA 3'-5' helicase PriA</fullName>
    </alternativeName>
</protein>
<feature type="binding site" evidence="12">
    <location>
        <position position="451"/>
    </location>
    <ligand>
        <name>Zn(2+)</name>
        <dbReference type="ChEBI" id="CHEBI:29105"/>
        <label>2</label>
    </ligand>
</feature>
<dbReference type="AlphaFoldDB" id="A0A557SGZ3"/>
<organism evidence="15 16">
    <name type="scientific">Sedimenticola selenatireducens</name>
    <dbReference type="NCBI Taxonomy" id="191960"/>
    <lineage>
        <taxon>Bacteria</taxon>
        <taxon>Pseudomonadati</taxon>
        <taxon>Pseudomonadota</taxon>
        <taxon>Gammaproteobacteria</taxon>
        <taxon>Chromatiales</taxon>
        <taxon>Sedimenticolaceae</taxon>
        <taxon>Sedimenticola</taxon>
    </lineage>
</organism>
<feature type="binding site" evidence="12">
    <location>
        <position position="442"/>
    </location>
    <ligand>
        <name>Zn(2+)</name>
        <dbReference type="ChEBI" id="CHEBI:29105"/>
        <label>1</label>
    </ligand>
</feature>